<dbReference type="InterPro" id="IPR022458">
    <property type="entry name" value="Conjugative_coupling_TraG/TraD"/>
</dbReference>
<dbReference type="PANTHER" id="PTHR30121">
    <property type="entry name" value="UNCHARACTERIZED PROTEIN YJGR-RELATED"/>
    <property type="match status" value="1"/>
</dbReference>
<keyword evidence="1" id="KW-0812">Transmembrane</keyword>
<dbReference type="InterPro" id="IPR051162">
    <property type="entry name" value="T4SS_component"/>
</dbReference>
<dbReference type="NCBIfam" id="TIGR03743">
    <property type="entry name" value="SXT_TraD"/>
    <property type="match status" value="1"/>
</dbReference>
<dbReference type="CDD" id="cd01127">
    <property type="entry name" value="TrwB_TraG_TraD_VirD4"/>
    <property type="match status" value="1"/>
</dbReference>
<sequence length="694" mass="78124">MSDSKRTNLHAQENFYRPILEYRSASILLICSVSMLYMGLSSDGLDIAPIVLFTSILLFLLCLYRCKTAAPFLMAHWRVFKRHFMFVSLDSLRVINKSNFFSNERKYRQLVQDYQNKNKDIPERKSYFCDGFEWGPEHADRAYQIANLSSDKREIELPFVFNPIKRHFDAMARKMGGSNAIFAVERREPIFVTEDNWFGHTLITGNVGTGKTVLQRLLSISMLHLGHVVVVIDPKNDAEWRESLMEEAKTLGLPFYKFHPGQPASSVCIDVCNTYTNVSDLTSRLLSLVTVPGEVNPFVQYAKALVSNVISGLSYIEKKPSIYLIHKNMKSHMSIVNLTVKVMESCYARYYGYDVWTEKVKYVANDTLPVRFKRLAEWFTAHFMNYEGSEQIDWLDTVSQLIDYSMSDPEHMAKMTAGIMPVFDMLIEKPLNELLSPNPNSVSSREIVTSEGMFSTGGVLYISLDGLSNPDTAAAISQLIMSDLTSCAGSRYNAQDGDMSANSRISIFVDEAHSAINNPMINLLAQGRAAKIALFICTQTISDFIAAASVETANRITGLCNNYISLRVNDTPTQTLVVENFGKSAISTNMVTYTTGSETSLPHNNFSGSISERKQTTLEESIPKDLLGQVPMFHIVARLQDGRKVVGQIPIAVAEKQMKPNTTLSEMLFKKAGKVTLRQNLDIKNLNKFLRKLH</sequence>
<reference evidence="6" key="4">
    <citation type="submission" date="2019-06" db="EMBL/GenBank/DDBJ databases">
        <authorList>
            <consortium name="NCBI Pathogen Detection Project"/>
        </authorList>
    </citation>
    <scope>NUCLEOTIDE SEQUENCE</scope>
    <source>
        <strain evidence="6">Salmonella enterica</strain>
    </source>
</reference>
<dbReference type="Pfam" id="PF10412">
    <property type="entry name" value="TrwB_AAD_bind"/>
    <property type="match status" value="1"/>
</dbReference>
<proteinExistence type="predicted"/>
<keyword evidence="1" id="KW-1133">Transmembrane helix</keyword>
<dbReference type="InterPro" id="IPR027417">
    <property type="entry name" value="P-loop_NTPase"/>
</dbReference>
<accession>A0A077W653</accession>
<evidence type="ECO:0000313" key="4">
    <source>
        <dbReference type="EMBL" id="ECA5342733.1"/>
    </source>
</evidence>
<gene>
    <name evidence="5" type="primary">traD</name>
    <name evidence="5" type="ORF">A3V89_19950</name>
    <name evidence="4" type="ORF">ELS01_20335</name>
    <name evidence="6" type="ORF">GJE27_22785</name>
</gene>
<keyword evidence="3" id="KW-0614">Plasmid</keyword>
<dbReference type="PANTHER" id="PTHR30121:SF6">
    <property type="entry name" value="SLR6007 PROTEIN"/>
    <property type="match status" value="1"/>
</dbReference>
<dbReference type="EMBL" id="DAAGLI010000026">
    <property type="protein sequence ID" value="HAB3532611.1"/>
    <property type="molecule type" value="Genomic_DNA"/>
</dbReference>
<protein>
    <submittedName>
        <fullName evidence="5">Conjugative transfer system coupling protein TraD</fullName>
    </submittedName>
    <submittedName>
        <fullName evidence="3">TraG</fullName>
    </submittedName>
</protein>
<feature type="transmembrane region" description="Helical" evidence="1">
    <location>
        <begin position="20"/>
        <end position="40"/>
    </location>
</feature>
<dbReference type="EMBL" id="KX810825">
    <property type="protein sequence ID" value="APA22685.1"/>
    <property type="molecule type" value="Genomic_DNA"/>
</dbReference>
<organism evidence="5">
    <name type="scientific">Salmonella typhimurium</name>
    <dbReference type="NCBI Taxonomy" id="90371"/>
    <lineage>
        <taxon>Bacteria</taxon>
        <taxon>Pseudomonadati</taxon>
        <taxon>Pseudomonadota</taxon>
        <taxon>Gammaproteobacteria</taxon>
        <taxon>Enterobacterales</taxon>
        <taxon>Enterobacteriaceae</taxon>
        <taxon>Salmonella</taxon>
    </lineage>
</organism>
<dbReference type="EMBL" id="AAHUQY010000021">
    <property type="protein sequence ID" value="ECA5342733.1"/>
    <property type="molecule type" value="Genomic_DNA"/>
</dbReference>
<evidence type="ECO:0000259" key="2">
    <source>
        <dbReference type="Pfam" id="PF10412"/>
    </source>
</evidence>
<dbReference type="Gene3D" id="3.40.50.300">
    <property type="entry name" value="P-loop containing nucleotide triphosphate hydrolases"/>
    <property type="match status" value="2"/>
</dbReference>
<dbReference type="EMBL" id="AALLDS010000033">
    <property type="protein sequence ID" value="EDA7615044.1"/>
    <property type="molecule type" value="Genomic_DNA"/>
</dbReference>
<feature type="domain" description="Type IV secretion system coupling protein TraD DNA-binding" evidence="2">
    <location>
        <begin position="410"/>
        <end position="614"/>
    </location>
</feature>
<dbReference type="SUPFAM" id="SSF52540">
    <property type="entry name" value="P-loop containing nucleoside triphosphate hydrolases"/>
    <property type="match status" value="1"/>
</dbReference>
<reference evidence="5" key="3">
    <citation type="submission" date="2018-07" db="EMBL/GenBank/DDBJ databases">
        <authorList>
            <person name="Ashton P.M."/>
            <person name="Dallman T."/>
            <person name="Nair S."/>
            <person name="De Pinna E."/>
            <person name="Peters T."/>
            <person name="Grant K."/>
        </authorList>
    </citation>
    <scope>NUCLEOTIDE SEQUENCE</scope>
    <source>
        <strain evidence="5">116039</strain>
        <strain evidence="4">582921</strain>
    </source>
</reference>
<dbReference type="AlphaFoldDB" id="A0A077W653"/>
<dbReference type="InterPro" id="IPR019476">
    <property type="entry name" value="T4SS_TraD_DNA-bd"/>
</dbReference>
<feature type="transmembrane region" description="Helical" evidence="1">
    <location>
        <begin position="46"/>
        <end position="64"/>
    </location>
</feature>
<evidence type="ECO:0000256" key="1">
    <source>
        <dbReference type="SAM" id="Phobius"/>
    </source>
</evidence>
<reference evidence="3" key="1">
    <citation type="journal article" date="2016" name="Sci. Rep.">
        <title>Isolation and plasmid characterization of carbapenemase (IMP-4) producing Salmonella enterica Typhimurium from cats.</title>
        <authorList>
            <person name="Abraham S."/>
            <person name="O'Dea M."/>
            <person name="Trott D.J."/>
            <person name="Abraham R.J."/>
            <person name="Hughes D."/>
            <person name="Pang S."/>
            <person name="McKew G."/>
            <person name="Cheong E.Y."/>
            <person name="Merlino J."/>
            <person name="Saputra S."/>
            <person name="Malik R."/>
            <person name="Gottlieb T."/>
        </authorList>
    </citation>
    <scope>NUCLEOTIDE SEQUENCE</scope>
    <source>
        <strain evidence="3">MU1</strain>
        <plasmid evidence="3">pIMP4-SEM1</plasmid>
    </source>
</reference>
<evidence type="ECO:0000313" key="3">
    <source>
        <dbReference type="EMBL" id="APA22685.1"/>
    </source>
</evidence>
<dbReference type="RefSeq" id="WP_001284073.1">
    <property type="nucleotide sequence ID" value="NC_024983.1"/>
</dbReference>
<evidence type="ECO:0000313" key="6">
    <source>
        <dbReference type="EMBL" id="HAB3532611.1"/>
    </source>
</evidence>
<evidence type="ECO:0000313" key="5">
    <source>
        <dbReference type="EMBL" id="EDA7615044.1"/>
    </source>
</evidence>
<reference evidence="6" key="2">
    <citation type="journal article" date="2018" name="Genome Biol.">
        <title>SKESA: strategic k-mer extension for scrupulous assemblies.</title>
        <authorList>
            <person name="Souvorov A."/>
            <person name="Agarwala R."/>
            <person name="Lipman D.J."/>
        </authorList>
    </citation>
    <scope>NUCLEOTIDE SEQUENCE</scope>
    <source>
        <strain evidence="6">Salmonella enterica</strain>
    </source>
</reference>
<keyword evidence="1" id="KW-0472">Membrane</keyword>
<geneLocation type="plasmid" evidence="3">
    <name>pIMP4-SEM1</name>
</geneLocation>
<name>A0A077W653_SALTM</name>